<organism evidence="7 8">
    <name type="scientific">Eremothecium sinecaudum</name>
    <dbReference type="NCBI Taxonomy" id="45286"/>
    <lineage>
        <taxon>Eukaryota</taxon>
        <taxon>Fungi</taxon>
        <taxon>Dikarya</taxon>
        <taxon>Ascomycota</taxon>
        <taxon>Saccharomycotina</taxon>
        <taxon>Saccharomycetes</taxon>
        <taxon>Saccharomycetales</taxon>
        <taxon>Saccharomycetaceae</taxon>
        <taxon>Eremothecium</taxon>
    </lineage>
</organism>
<name>A0A0X8HW31_9SACH</name>
<dbReference type="AlphaFoldDB" id="A0A0X8HW31"/>
<dbReference type="Pfam" id="PF01793">
    <property type="entry name" value="Glyco_transf_15"/>
    <property type="match status" value="1"/>
</dbReference>
<dbReference type="SUPFAM" id="SSF53448">
    <property type="entry name" value="Nucleotide-diphospho-sugar transferases"/>
    <property type="match status" value="1"/>
</dbReference>
<dbReference type="InterPro" id="IPR002685">
    <property type="entry name" value="Glyco_trans_15"/>
</dbReference>
<accession>A0A0X8HW31</accession>
<protein>
    <submittedName>
        <fullName evidence="7">HHL276Cp</fullName>
    </submittedName>
</protein>
<evidence type="ECO:0000256" key="3">
    <source>
        <dbReference type="ARBA" id="ARBA00022676"/>
    </source>
</evidence>
<keyword evidence="3" id="KW-0328">Glycosyltransferase</keyword>
<keyword evidence="6" id="KW-0472">Membrane</keyword>
<evidence type="ECO:0000313" key="8">
    <source>
        <dbReference type="Proteomes" id="UP000243052"/>
    </source>
</evidence>
<dbReference type="OrthoDB" id="439943at2759"/>
<keyword evidence="6" id="KW-0812">Transmembrane</keyword>
<proteinExistence type="inferred from homology"/>
<dbReference type="GO" id="GO:0006493">
    <property type="term" value="P:protein O-linked glycosylation"/>
    <property type="evidence" value="ECO:0007669"/>
    <property type="project" value="TreeGrafter"/>
</dbReference>
<evidence type="ECO:0000256" key="6">
    <source>
        <dbReference type="SAM" id="Phobius"/>
    </source>
</evidence>
<keyword evidence="4" id="KW-0808">Transferase</keyword>
<dbReference type="GO" id="GO:0000032">
    <property type="term" value="P:cell wall mannoprotein biosynthetic process"/>
    <property type="evidence" value="ECO:0007669"/>
    <property type="project" value="TreeGrafter"/>
</dbReference>
<comment type="subcellular location">
    <subcellularLocation>
        <location evidence="1">Membrane</location>
        <topology evidence="1">Single-pass type II membrane protein</topology>
    </subcellularLocation>
</comment>
<gene>
    <name evidence="7" type="ORF">AW171_hschr84540</name>
</gene>
<keyword evidence="6" id="KW-1133">Transmembrane helix</keyword>
<dbReference type="FunFam" id="3.90.550.10:FF:000051">
    <property type="entry name" value="Alpha-1,2-mannosyltransferase (Ktr4)"/>
    <property type="match status" value="1"/>
</dbReference>
<evidence type="ECO:0000256" key="1">
    <source>
        <dbReference type="ARBA" id="ARBA00004606"/>
    </source>
</evidence>
<feature type="transmembrane region" description="Helical" evidence="6">
    <location>
        <begin position="12"/>
        <end position="31"/>
    </location>
</feature>
<dbReference type="STRING" id="45286.A0A0X8HW31"/>
<reference evidence="7 8" key="1">
    <citation type="submission" date="2016-01" db="EMBL/GenBank/DDBJ databases">
        <title>Genome sequence of the yeast Holleya sinecauda.</title>
        <authorList>
            <person name="Dietrich F.S."/>
        </authorList>
    </citation>
    <scope>NUCLEOTIDE SEQUENCE [LARGE SCALE GENOMIC DNA]</scope>
    <source>
        <strain evidence="7 8">ATCC 58844</strain>
    </source>
</reference>
<dbReference type="PANTHER" id="PTHR31121:SF10">
    <property type="entry name" value="MANNOSYLTRANSFERASE KTR2-RELATED"/>
    <property type="match status" value="1"/>
</dbReference>
<evidence type="ECO:0000256" key="4">
    <source>
        <dbReference type="ARBA" id="ARBA00022679"/>
    </source>
</evidence>
<keyword evidence="8" id="KW-1185">Reference proteome</keyword>
<dbReference type="InterPro" id="IPR029044">
    <property type="entry name" value="Nucleotide-diphossugar_trans"/>
</dbReference>
<dbReference type="GO" id="GO:0005794">
    <property type="term" value="C:Golgi apparatus"/>
    <property type="evidence" value="ECO:0007669"/>
    <property type="project" value="TreeGrafter"/>
</dbReference>
<dbReference type="Gene3D" id="3.90.550.10">
    <property type="entry name" value="Spore Coat Polysaccharide Biosynthesis Protein SpsA, Chain A"/>
    <property type="match status" value="1"/>
</dbReference>
<dbReference type="Proteomes" id="UP000243052">
    <property type="component" value="Chromosome viii"/>
</dbReference>
<sequence>MVVSTKSNSRWLFVVICLHVLIAACFVKFYYLSEIQLKEREYYRRSFEVQHKFDGLRRDGLDIGIPKISSNSYIEVYPVLDSNSDDEVPYMKENATLLMLCRNWELTGVLKSMRSLEDRFNHKYNYDWVFLNEVPFDEEFIEATTTMASGKTHYGLIPTKDWYMPEWIDDTRFEEALHNLTENNVIYGGSRSYRNMCRFNSGFFFRQSILDNYDYYFRVEPNVQYLCDFAYDPFRYMRTRRKKYGFVITLYEYEETIPTLWDTVQEFIQKNPDLIDYTKNAYQFIANGEESHDRSKDTYSLCHFWSNFEIADLNFFRSEAYTRYFDYLDKKGGFYYERWGDAPVHSIAAALLLEANEIHHFEDIGYFHNPYGTGPAPHVSALLQRCIFDWGEEEMRADLSPGSCLQRWWLTGAGKSFMV</sequence>
<dbReference type="RefSeq" id="XP_017989490.1">
    <property type="nucleotide sequence ID" value="XM_018134238.1"/>
</dbReference>
<evidence type="ECO:0000256" key="2">
    <source>
        <dbReference type="ARBA" id="ARBA00007677"/>
    </source>
</evidence>
<dbReference type="GO" id="GO:0016020">
    <property type="term" value="C:membrane"/>
    <property type="evidence" value="ECO:0007669"/>
    <property type="project" value="UniProtKB-SubCell"/>
</dbReference>
<dbReference type="GeneID" id="28725850"/>
<keyword evidence="5" id="KW-0735">Signal-anchor</keyword>
<dbReference type="GO" id="GO:0006487">
    <property type="term" value="P:protein N-linked glycosylation"/>
    <property type="evidence" value="ECO:0007669"/>
    <property type="project" value="TreeGrafter"/>
</dbReference>
<evidence type="ECO:0000313" key="7">
    <source>
        <dbReference type="EMBL" id="AMD22494.1"/>
    </source>
</evidence>
<dbReference type="PROSITE" id="PS51257">
    <property type="entry name" value="PROKAR_LIPOPROTEIN"/>
    <property type="match status" value="1"/>
</dbReference>
<dbReference type="GO" id="GO:0000026">
    <property type="term" value="F:alpha-1,2-mannosyltransferase activity"/>
    <property type="evidence" value="ECO:0007669"/>
    <property type="project" value="TreeGrafter"/>
</dbReference>
<comment type="similarity">
    <text evidence="2">Belongs to the glycosyltransferase 15 family.</text>
</comment>
<dbReference type="PANTHER" id="PTHR31121">
    <property type="entry name" value="ALPHA-1,2 MANNOSYLTRANSFERASE KTR1"/>
    <property type="match status" value="1"/>
</dbReference>
<dbReference type="EMBL" id="CP014248">
    <property type="protein sequence ID" value="AMD22494.1"/>
    <property type="molecule type" value="Genomic_DNA"/>
</dbReference>
<evidence type="ECO:0000256" key="5">
    <source>
        <dbReference type="ARBA" id="ARBA00022968"/>
    </source>
</evidence>